<dbReference type="Pfam" id="PF00206">
    <property type="entry name" value="Lyase_1"/>
    <property type="match status" value="1"/>
</dbReference>
<dbReference type="EMBL" id="CP003055">
    <property type="protein sequence ID" value="AFM20568.1"/>
    <property type="molecule type" value="Genomic_DNA"/>
</dbReference>
<keyword evidence="4" id="KW-1185">Reference proteome</keyword>
<sequence>MSTSVLDSVVYRHLWGTDEVRGLLDETARLQGWLDILAKLAEAQAEVGIIPADCAQMICEHADVALLDIDEIAEQTRATGHSTLGLIRCLQQVLPEPAREWVYYGATVQDLTDTWFATVMRSVGDIVQRDLKTLESEAVRLAVEHRDTIMCGRTHGQPGLPITFGYKAAVWVSELRRHLERLREGRTRWEFVQLGGALGTMEFWGDAAVPMLRAFARRMELKVPEIPWLTSRDRISEFVTLLAMISATIGKIGQEIYELQRPEIDELQEPHKHGTVGSITMPHKVNPEISEHLVTLSRLVRADASVALEGILSEHERDGRSWKCEWVVVPEACQLACVATRLAIDLLSGLRVNTQRMRDNLIARGGYVQSAAALRTLSGSVGKHTAQQLLYDATMKGIGDRSSLAEALLSDSRIHRYLTADQIADVIESADVLGSARYFIDTVIQNGGAS</sequence>
<dbReference type="AlphaFoldDB" id="I4BTG1"/>
<dbReference type="InterPro" id="IPR022761">
    <property type="entry name" value="Fumarate_lyase_N"/>
</dbReference>
<evidence type="ECO:0000313" key="3">
    <source>
        <dbReference type="EMBL" id="AFM20568.1"/>
    </source>
</evidence>
<dbReference type="Proteomes" id="UP000006057">
    <property type="component" value="Plasmid pMYCCH.02"/>
</dbReference>
<dbReference type="InterPro" id="IPR000362">
    <property type="entry name" value="Fumarate_lyase_fam"/>
</dbReference>
<geneLocation type="plasmid" evidence="3 4">
    <name>pMYCCH.02</name>
</geneLocation>
<accession>I4BTG1</accession>
<proteinExistence type="predicted"/>
<feature type="domain" description="Adenylosuccinate lyase C-terminal" evidence="2">
    <location>
        <begin position="365"/>
        <end position="444"/>
    </location>
</feature>
<dbReference type="HOGENOM" id="CLU_030949_3_3_11"/>
<gene>
    <name evidence="3" type="ordered locus">Mycch_5964</name>
</gene>
<dbReference type="GO" id="GO:0070626">
    <property type="term" value="F:(S)-2-(5-amino-1-(5-phospho-D-ribosyl)imidazole-4-carboxamido) succinate lyase (fumarate-forming) activity"/>
    <property type="evidence" value="ECO:0007669"/>
    <property type="project" value="TreeGrafter"/>
</dbReference>
<dbReference type="PANTHER" id="PTHR43172">
    <property type="entry name" value="ADENYLOSUCCINATE LYASE"/>
    <property type="match status" value="1"/>
</dbReference>
<dbReference type="GO" id="GO:0004018">
    <property type="term" value="F:N6-(1,2-dicarboxyethyl)AMP AMP-lyase (fumarate-forming) activity"/>
    <property type="evidence" value="ECO:0007669"/>
    <property type="project" value="TreeGrafter"/>
</dbReference>
<protein>
    <submittedName>
        <fullName evidence="3">Adenylosuccinate lyase</fullName>
        <ecNumber evidence="3">5.5.1.2</ecNumber>
    </submittedName>
</protein>
<dbReference type="SMART" id="SM00998">
    <property type="entry name" value="ADSL_C"/>
    <property type="match status" value="1"/>
</dbReference>
<dbReference type="PRINTS" id="PR00149">
    <property type="entry name" value="FUMRATELYASE"/>
</dbReference>
<dbReference type="PANTHER" id="PTHR43172:SF1">
    <property type="entry name" value="ADENYLOSUCCINATE LYASE"/>
    <property type="match status" value="1"/>
</dbReference>
<dbReference type="GO" id="GO:0044208">
    <property type="term" value="P:'de novo' AMP biosynthetic process"/>
    <property type="evidence" value="ECO:0007669"/>
    <property type="project" value="TreeGrafter"/>
</dbReference>
<dbReference type="PROSITE" id="PS00163">
    <property type="entry name" value="FUMARATE_LYASES"/>
    <property type="match status" value="1"/>
</dbReference>
<name>I4BTG1_MYCCN</name>
<dbReference type="InterPro" id="IPR008948">
    <property type="entry name" value="L-Aspartase-like"/>
</dbReference>
<organism evidence="3 4">
    <name type="scientific">Mycolicibacterium chubuense (strain NBB4)</name>
    <name type="common">Mycobacterium chubuense</name>
    <dbReference type="NCBI Taxonomy" id="710421"/>
    <lineage>
        <taxon>Bacteria</taxon>
        <taxon>Bacillati</taxon>
        <taxon>Actinomycetota</taxon>
        <taxon>Actinomycetes</taxon>
        <taxon>Mycobacteriales</taxon>
        <taxon>Mycobacteriaceae</taxon>
        <taxon>Mycolicibacterium</taxon>
    </lineage>
</organism>
<dbReference type="GO" id="GO:0005829">
    <property type="term" value="C:cytosol"/>
    <property type="evidence" value="ECO:0007669"/>
    <property type="project" value="TreeGrafter"/>
</dbReference>
<dbReference type="SUPFAM" id="SSF48557">
    <property type="entry name" value="L-aspartase-like"/>
    <property type="match status" value="1"/>
</dbReference>
<dbReference type="InterPro" id="IPR019468">
    <property type="entry name" value="AdenyloSucc_lyase_C"/>
</dbReference>
<evidence type="ECO:0000313" key="4">
    <source>
        <dbReference type="Proteomes" id="UP000006057"/>
    </source>
</evidence>
<dbReference type="InterPro" id="IPR020557">
    <property type="entry name" value="Fumarate_lyase_CS"/>
</dbReference>
<dbReference type="EC" id="5.5.1.2" evidence="3"/>
<evidence type="ECO:0000256" key="1">
    <source>
        <dbReference type="ARBA" id="ARBA00023239"/>
    </source>
</evidence>
<dbReference type="GO" id="GO:0047472">
    <property type="term" value="F:3-carboxy-cis,cis-muconate cycloisomerase activity"/>
    <property type="evidence" value="ECO:0007669"/>
    <property type="project" value="UniProtKB-EC"/>
</dbReference>
<dbReference type="CDD" id="cd01597">
    <property type="entry name" value="pCLME"/>
    <property type="match status" value="1"/>
</dbReference>
<evidence type="ECO:0000259" key="2">
    <source>
        <dbReference type="SMART" id="SM00998"/>
    </source>
</evidence>
<dbReference type="Gene3D" id="1.10.40.30">
    <property type="entry name" value="Fumarase/aspartase (C-terminal domain)"/>
    <property type="match status" value="1"/>
</dbReference>
<keyword evidence="3" id="KW-0614">Plasmid</keyword>
<dbReference type="KEGG" id="mcb:Mycch_5964"/>
<reference evidence="3 4" key="1">
    <citation type="submission" date="2012-06" db="EMBL/GenBank/DDBJ databases">
        <title>Complete sequence of plasmid 2 of Mycobacterium chubuense NBB4.</title>
        <authorList>
            <consortium name="US DOE Joint Genome Institute"/>
            <person name="Lucas S."/>
            <person name="Han J."/>
            <person name="Lapidus A."/>
            <person name="Cheng J.-F."/>
            <person name="Goodwin L."/>
            <person name="Pitluck S."/>
            <person name="Peters L."/>
            <person name="Mikhailova N."/>
            <person name="Teshima H."/>
            <person name="Detter J.C."/>
            <person name="Han C."/>
            <person name="Tapia R."/>
            <person name="Land M."/>
            <person name="Hauser L."/>
            <person name="Kyrpides N."/>
            <person name="Ivanova N."/>
            <person name="Pagani I."/>
            <person name="Mattes T."/>
            <person name="Holmes A."/>
            <person name="Rutledge P."/>
            <person name="Paulsen I."/>
            <person name="Coleman N."/>
            <person name="Woyke T."/>
        </authorList>
    </citation>
    <scope>NUCLEOTIDE SEQUENCE [LARGE SCALE GENOMIC DNA]</scope>
    <source>
        <strain evidence="3 4">NBB4</strain>
        <plasmid evidence="3 4">pMYCCH.02</plasmid>
    </source>
</reference>
<dbReference type="RefSeq" id="WP_014805809.1">
    <property type="nucleotide sequence ID" value="NC_018023.1"/>
</dbReference>
<dbReference type="PRINTS" id="PR00145">
    <property type="entry name" value="ARGSUCLYASE"/>
</dbReference>
<keyword evidence="1 3" id="KW-0456">Lyase</keyword>
<dbReference type="PATRIC" id="fig|710421.3.peg.5946"/>
<keyword evidence="3" id="KW-0413">Isomerase</keyword>
<dbReference type="Gene3D" id="1.20.200.10">
    <property type="entry name" value="Fumarase/aspartase (Central domain)"/>
    <property type="match status" value="1"/>
</dbReference>
<dbReference type="OrthoDB" id="9768878at2"/>